<dbReference type="Proteomes" id="UP001165962">
    <property type="component" value="Unassembled WGS sequence"/>
</dbReference>
<gene>
    <name evidence="5" type="ORF">G9U52_06025</name>
</gene>
<dbReference type="SUPFAM" id="SSF53448">
    <property type="entry name" value="Nucleotide-diphospho-sugar transferases"/>
    <property type="match status" value="1"/>
</dbReference>
<feature type="compositionally biased region" description="Low complexity" evidence="1">
    <location>
        <begin position="1"/>
        <end position="23"/>
    </location>
</feature>
<feature type="region of interest" description="Disordered" evidence="1">
    <location>
        <begin position="1"/>
        <end position="27"/>
    </location>
</feature>
<keyword evidence="6" id="KW-1185">Reference proteome</keyword>
<dbReference type="EMBL" id="JAAOIW010000002">
    <property type="protein sequence ID" value="NHN29386.1"/>
    <property type="molecule type" value="Genomic_DNA"/>
</dbReference>
<sequence>MDRRQSGQAGRAEQAEQAEQAGEMMNSQQPAITEVSVIIPTYNEEMYITGVLQSLVDQLFRGHIEIIIVDGASTDRTVAIIGKIRERLPLNRSIVLLSNPKRHIPVSLNLACQQASSELLIRLDGHTFAPANYITEVIRMLEAEGGNQAVCGGRIQIEPGLPTTMAKAITVAVSHPVGIGNALYRTSNGTDQRCVEVDTVPFASFTKQLWTELGGFDEFLLYDEDSDFNFRAKQLGYKVLLNPGIVFTYFSRPTIELLGKQYYRYGYWVSKFLVKHKRVPTLRRLAPSAFLAAVVFLGFIHVGLWLFMLLAYTAVIAAVSFHEGVIKRKSPWLWLRLIPVFPVLHLSYGVGNVMGLVTSMGLPFHGRSFMSYK</sequence>
<keyword evidence="2" id="KW-0812">Transmembrane</keyword>
<dbReference type="PANTHER" id="PTHR43685:SF2">
    <property type="entry name" value="GLYCOSYLTRANSFERASE 2-LIKE DOMAIN-CONTAINING PROTEIN"/>
    <property type="match status" value="1"/>
</dbReference>
<feature type="transmembrane region" description="Helical" evidence="2">
    <location>
        <begin position="285"/>
        <end position="318"/>
    </location>
</feature>
<evidence type="ECO:0000313" key="6">
    <source>
        <dbReference type="Proteomes" id="UP001165962"/>
    </source>
</evidence>
<feature type="transmembrane region" description="Helical" evidence="2">
    <location>
        <begin position="338"/>
        <end position="364"/>
    </location>
</feature>
<evidence type="ECO:0000259" key="3">
    <source>
        <dbReference type="Pfam" id="PF00535"/>
    </source>
</evidence>
<feature type="domain" description="Glycosyltransferase 2-like" evidence="4">
    <location>
        <begin position="203"/>
        <end position="317"/>
    </location>
</feature>
<dbReference type="PANTHER" id="PTHR43685">
    <property type="entry name" value="GLYCOSYLTRANSFERASE"/>
    <property type="match status" value="1"/>
</dbReference>
<evidence type="ECO:0000256" key="2">
    <source>
        <dbReference type="SAM" id="Phobius"/>
    </source>
</evidence>
<comment type="caution">
    <text evidence="5">The sequence shown here is derived from an EMBL/GenBank/DDBJ whole genome shotgun (WGS) entry which is preliminary data.</text>
</comment>
<evidence type="ECO:0000256" key="1">
    <source>
        <dbReference type="SAM" id="MobiDB-lite"/>
    </source>
</evidence>
<dbReference type="InterPro" id="IPR029044">
    <property type="entry name" value="Nucleotide-diphossugar_trans"/>
</dbReference>
<reference evidence="5" key="1">
    <citation type="submission" date="2020-03" db="EMBL/GenBank/DDBJ databases">
        <title>Draft sequencing of Paenibacilllus sp. S3N08.</title>
        <authorList>
            <person name="Kim D.-U."/>
        </authorList>
    </citation>
    <scope>NUCLEOTIDE SEQUENCE</scope>
    <source>
        <strain evidence="5">S3N08</strain>
    </source>
</reference>
<dbReference type="InterPro" id="IPR050834">
    <property type="entry name" value="Glycosyltransf_2"/>
</dbReference>
<keyword evidence="2" id="KW-0472">Membrane</keyword>
<evidence type="ECO:0000313" key="5">
    <source>
        <dbReference type="EMBL" id="NHN29386.1"/>
    </source>
</evidence>
<keyword evidence="2" id="KW-1133">Transmembrane helix</keyword>
<dbReference type="CDD" id="cd02525">
    <property type="entry name" value="Succinoglycan_BP_ExoA"/>
    <property type="match status" value="1"/>
</dbReference>
<dbReference type="RefSeq" id="WP_166147295.1">
    <property type="nucleotide sequence ID" value="NZ_JAAOIW010000002.1"/>
</dbReference>
<organism evidence="5 6">
    <name type="scientific">Paenibacillus agricola</name>
    <dbReference type="NCBI Taxonomy" id="2716264"/>
    <lineage>
        <taxon>Bacteria</taxon>
        <taxon>Bacillati</taxon>
        <taxon>Bacillota</taxon>
        <taxon>Bacilli</taxon>
        <taxon>Bacillales</taxon>
        <taxon>Paenibacillaceae</taxon>
        <taxon>Paenibacillus</taxon>
    </lineage>
</organism>
<proteinExistence type="predicted"/>
<dbReference type="Pfam" id="PF00535">
    <property type="entry name" value="Glycos_transf_2"/>
    <property type="match status" value="1"/>
</dbReference>
<evidence type="ECO:0000259" key="4">
    <source>
        <dbReference type="Pfam" id="PF13632"/>
    </source>
</evidence>
<protein>
    <submittedName>
        <fullName evidence="5">Glycosyltransferase family 2 protein</fullName>
    </submittedName>
</protein>
<dbReference type="InterPro" id="IPR001173">
    <property type="entry name" value="Glyco_trans_2-like"/>
</dbReference>
<dbReference type="Pfam" id="PF13632">
    <property type="entry name" value="Glyco_trans_2_3"/>
    <property type="match status" value="1"/>
</dbReference>
<accession>A0ABX0J1S5</accession>
<dbReference type="Gene3D" id="3.90.550.10">
    <property type="entry name" value="Spore Coat Polysaccharide Biosynthesis Protein SpsA, Chain A"/>
    <property type="match status" value="1"/>
</dbReference>
<feature type="domain" description="Glycosyltransferase 2-like" evidence="3">
    <location>
        <begin position="36"/>
        <end position="160"/>
    </location>
</feature>
<name>A0ABX0J1S5_9BACL</name>